<evidence type="ECO:0000313" key="2">
    <source>
        <dbReference type="Proteomes" id="UP001078443"/>
    </source>
</evidence>
<accession>A0ABT4D476</accession>
<dbReference type="RefSeq" id="WP_268041161.1">
    <property type="nucleotide sequence ID" value="NZ_JAPQER010000004.1"/>
</dbReference>
<dbReference type="EMBL" id="JAPQER010000004">
    <property type="protein sequence ID" value="MCY6484838.1"/>
    <property type="molecule type" value="Genomic_DNA"/>
</dbReference>
<name>A0ABT4D476_9CLOT</name>
<sequence length="391" mass="45390">MRRIGMIIFSLILFITTFCVYKYETSGLPNLDYKRPSINIKSEKYGTITNIAYHRKESLKSWILFLGVKDKETSLYCLNVENGKVQKIKSYETHPNLKNVLLFNDGFVDNSIITAYDKGICKIQIDNREDENGNTIFEENKNLEKNSKIPIQNFENATSMDVKEKLYYTLKGDKLIYSRNIGNSRNSDVFHFMKNKKIPEYVTYYKRPYEVVNFNCIDEILSYTKLEKSGLNLYYIKFNDEGKTSLEIKNVVHAKGLKNDYGIIGIRDNQNKFEVFCKRRNDITMVLDKLDKNTDILGQVPDVDIITYNKEYTAVYTSFDEKHNGKIIVNGNAQASKVIVNNPKLLSPVRLIQYYVGSKKIEKVMFFTYENDSVKINICDIDGKNLKIIES</sequence>
<organism evidence="1 2">
    <name type="scientific">Clostridium aestuarii</name>
    <dbReference type="NCBI Taxonomy" id="338193"/>
    <lineage>
        <taxon>Bacteria</taxon>
        <taxon>Bacillati</taxon>
        <taxon>Bacillota</taxon>
        <taxon>Clostridia</taxon>
        <taxon>Eubacteriales</taxon>
        <taxon>Clostridiaceae</taxon>
        <taxon>Clostridium</taxon>
    </lineage>
</organism>
<comment type="caution">
    <text evidence="1">The sequence shown here is derived from an EMBL/GenBank/DDBJ whole genome shotgun (WGS) entry which is preliminary data.</text>
</comment>
<reference evidence="1" key="1">
    <citation type="submission" date="2022-12" db="EMBL/GenBank/DDBJ databases">
        <authorList>
            <person name="Wang J."/>
        </authorList>
    </citation>
    <scope>NUCLEOTIDE SEQUENCE</scope>
    <source>
        <strain evidence="1">HY-45-18</strain>
    </source>
</reference>
<gene>
    <name evidence="1" type="ORF">OW763_10845</name>
</gene>
<proteinExistence type="predicted"/>
<keyword evidence="2" id="KW-1185">Reference proteome</keyword>
<evidence type="ECO:0008006" key="3">
    <source>
        <dbReference type="Google" id="ProtNLM"/>
    </source>
</evidence>
<evidence type="ECO:0000313" key="1">
    <source>
        <dbReference type="EMBL" id="MCY6484838.1"/>
    </source>
</evidence>
<protein>
    <recommendedName>
        <fullName evidence="3">Lipoprotein</fullName>
    </recommendedName>
</protein>
<dbReference type="Proteomes" id="UP001078443">
    <property type="component" value="Unassembled WGS sequence"/>
</dbReference>